<dbReference type="Proteomes" id="UP000182658">
    <property type="component" value="Unassembled WGS sequence"/>
</dbReference>
<keyword evidence="1" id="KW-0472">Membrane</keyword>
<feature type="transmembrane region" description="Helical" evidence="1">
    <location>
        <begin position="35"/>
        <end position="55"/>
    </location>
</feature>
<dbReference type="AlphaFoldDB" id="A0A1J7JY65"/>
<sequence>MTPTPYKEADGLELGLWNRVIPTRRVARSCNLVDMFLFVSIITLLVCLLVKQPILSQNLFGRRHRVARDSHLSYI</sequence>
<evidence type="ECO:0000313" key="2">
    <source>
        <dbReference type="EMBL" id="OIW35064.1"/>
    </source>
</evidence>
<keyword evidence="3" id="KW-1185">Reference proteome</keyword>
<reference evidence="2 3" key="1">
    <citation type="submission" date="2016-10" db="EMBL/GenBank/DDBJ databases">
        <title>Draft genome sequence of Coniochaeta ligniaria NRRL30616, a lignocellulolytic fungus for bioabatement of inhibitors in plant biomass hydrolysates.</title>
        <authorList>
            <consortium name="DOE Joint Genome Institute"/>
            <person name="Jimenez D.J."/>
            <person name="Hector R.E."/>
            <person name="Riley R."/>
            <person name="Sun H."/>
            <person name="Grigoriev I.V."/>
            <person name="Van Elsas J.D."/>
            <person name="Nichols N.N."/>
        </authorList>
    </citation>
    <scope>NUCLEOTIDE SEQUENCE [LARGE SCALE GENOMIC DNA]</scope>
    <source>
        <strain evidence="2 3">NRRL 30616</strain>
    </source>
</reference>
<organism evidence="2 3">
    <name type="scientific">Coniochaeta ligniaria NRRL 30616</name>
    <dbReference type="NCBI Taxonomy" id="1408157"/>
    <lineage>
        <taxon>Eukaryota</taxon>
        <taxon>Fungi</taxon>
        <taxon>Dikarya</taxon>
        <taxon>Ascomycota</taxon>
        <taxon>Pezizomycotina</taxon>
        <taxon>Sordariomycetes</taxon>
        <taxon>Sordariomycetidae</taxon>
        <taxon>Coniochaetales</taxon>
        <taxon>Coniochaetaceae</taxon>
        <taxon>Coniochaeta</taxon>
    </lineage>
</organism>
<dbReference type="InParanoid" id="A0A1J7JY65"/>
<dbReference type="EMBL" id="KV875093">
    <property type="protein sequence ID" value="OIW35064.1"/>
    <property type="molecule type" value="Genomic_DNA"/>
</dbReference>
<keyword evidence="1" id="KW-1133">Transmembrane helix</keyword>
<protein>
    <submittedName>
        <fullName evidence="2">Uncharacterized protein</fullName>
    </submittedName>
</protein>
<evidence type="ECO:0000256" key="1">
    <source>
        <dbReference type="SAM" id="Phobius"/>
    </source>
</evidence>
<name>A0A1J7JY65_9PEZI</name>
<accession>A0A1J7JY65</accession>
<evidence type="ECO:0000313" key="3">
    <source>
        <dbReference type="Proteomes" id="UP000182658"/>
    </source>
</evidence>
<keyword evidence="1" id="KW-0812">Transmembrane</keyword>
<gene>
    <name evidence="2" type="ORF">CONLIGDRAFT_40730</name>
</gene>
<proteinExistence type="predicted"/>